<dbReference type="EMBL" id="BMNC01000029">
    <property type="protein sequence ID" value="GGN28920.1"/>
    <property type="molecule type" value="Genomic_DNA"/>
</dbReference>
<comment type="caution">
    <text evidence="1">The sequence shown here is derived from an EMBL/GenBank/DDBJ whole genome shotgun (WGS) entry which is preliminary data.</text>
</comment>
<proteinExistence type="predicted"/>
<keyword evidence="2" id="KW-1185">Reference proteome</keyword>
<organism evidence="1 2">
    <name type="scientific">Lentzea pudingi</name>
    <dbReference type="NCBI Taxonomy" id="1789439"/>
    <lineage>
        <taxon>Bacteria</taxon>
        <taxon>Bacillati</taxon>
        <taxon>Actinomycetota</taxon>
        <taxon>Actinomycetes</taxon>
        <taxon>Pseudonocardiales</taxon>
        <taxon>Pseudonocardiaceae</taxon>
        <taxon>Lentzea</taxon>
    </lineage>
</organism>
<protein>
    <submittedName>
        <fullName evidence="1">Uncharacterized protein</fullName>
    </submittedName>
</protein>
<evidence type="ECO:0000313" key="1">
    <source>
        <dbReference type="EMBL" id="GGN28920.1"/>
    </source>
</evidence>
<evidence type="ECO:0000313" key="2">
    <source>
        <dbReference type="Proteomes" id="UP000597656"/>
    </source>
</evidence>
<gene>
    <name evidence="1" type="ORF">GCM10011609_85510</name>
</gene>
<name>A0ABQ2IVK0_9PSEU</name>
<accession>A0ABQ2IVK0</accession>
<dbReference type="Proteomes" id="UP000597656">
    <property type="component" value="Unassembled WGS sequence"/>
</dbReference>
<reference evidence="2" key="1">
    <citation type="journal article" date="2019" name="Int. J. Syst. Evol. Microbiol.">
        <title>The Global Catalogue of Microorganisms (GCM) 10K type strain sequencing project: providing services to taxonomists for standard genome sequencing and annotation.</title>
        <authorList>
            <consortium name="The Broad Institute Genomics Platform"/>
            <consortium name="The Broad Institute Genome Sequencing Center for Infectious Disease"/>
            <person name="Wu L."/>
            <person name="Ma J."/>
        </authorList>
    </citation>
    <scope>NUCLEOTIDE SEQUENCE [LARGE SCALE GENOMIC DNA]</scope>
    <source>
        <strain evidence="2">CGMCC 4.7319</strain>
    </source>
</reference>
<sequence length="61" mass="6503">MDECPTWTQMAGSSIGGLTGGKRANGVAHTWTVYDLLPPDSGYQRLEGADAPRPRAAFARP</sequence>